<reference evidence="1" key="1">
    <citation type="submission" date="2023-03" db="EMBL/GenBank/DDBJ databases">
        <title>Massive genome expansion in bonnet fungi (Mycena s.s.) driven by repeated elements and novel gene families across ecological guilds.</title>
        <authorList>
            <consortium name="Lawrence Berkeley National Laboratory"/>
            <person name="Harder C.B."/>
            <person name="Miyauchi S."/>
            <person name="Viragh M."/>
            <person name="Kuo A."/>
            <person name="Thoen E."/>
            <person name="Andreopoulos B."/>
            <person name="Lu D."/>
            <person name="Skrede I."/>
            <person name="Drula E."/>
            <person name="Henrissat B."/>
            <person name="Morin E."/>
            <person name="Kohler A."/>
            <person name="Barry K."/>
            <person name="LaButti K."/>
            <person name="Morin E."/>
            <person name="Salamov A."/>
            <person name="Lipzen A."/>
            <person name="Mereny Z."/>
            <person name="Hegedus B."/>
            <person name="Baldrian P."/>
            <person name="Stursova M."/>
            <person name="Weitz H."/>
            <person name="Taylor A."/>
            <person name="Grigoriev I.V."/>
            <person name="Nagy L.G."/>
            <person name="Martin F."/>
            <person name="Kauserud H."/>
        </authorList>
    </citation>
    <scope>NUCLEOTIDE SEQUENCE</scope>
    <source>
        <strain evidence="1">CBHHK200</strain>
    </source>
</reference>
<organism evidence="1 2">
    <name type="scientific">Mycena alexandri</name>
    <dbReference type="NCBI Taxonomy" id="1745969"/>
    <lineage>
        <taxon>Eukaryota</taxon>
        <taxon>Fungi</taxon>
        <taxon>Dikarya</taxon>
        <taxon>Basidiomycota</taxon>
        <taxon>Agaricomycotina</taxon>
        <taxon>Agaricomycetes</taxon>
        <taxon>Agaricomycetidae</taxon>
        <taxon>Agaricales</taxon>
        <taxon>Marasmiineae</taxon>
        <taxon>Mycenaceae</taxon>
        <taxon>Mycena</taxon>
    </lineage>
</organism>
<accession>A0AAD6S9M6</accession>
<evidence type="ECO:0000313" key="2">
    <source>
        <dbReference type="Proteomes" id="UP001218188"/>
    </source>
</evidence>
<evidence type="ECO:0000313" key="1">
    <source>
        <dbReference type="EMBL" id="KAJ7023791.1"/>
    </source>
</evidence>
<name>A0AAD6S9M6_9AGAR</name>
<dbReference type="EMBL" id="JARJCM010000182">
    <property type="protein sequence ID" value="KAJ7023791.1"/>
    <property type="molecule type" value="Genomic_DNA"/>
</dbReference>
<sequence>MTRRVTACANARLRRRRPRDLPSTPPLRAVAPVGQGRAASFDVSTACTSPSTLRVLGRDFSHCPLLCVRAGSLRPDTPRLHVPFPCAHRLCPPASHAPAGLSSRPLLPPRTRCGEYKLRTKPGEYTGAYIQTHLSRVPHLLSRPMPCPCSSHTPSPPSPRPRCVTSMQTILNRQDFNIANTPSLPPSARRCHSRAWFVARHSTRSPPARLSMHSAAFSGGLPILRTYPTKTTSPTIFYAPSRRNTPARRPQCASIP</sequence>
<dbReference type="Proteomes" id="UP001218188">
    <property type="component" value="Unassembled WGS sequence"/>
</dbReference>
<comment type="caution">
    <text evidence="1">The sequence shown here is derived from an EMBL/GenBank/DDBJ whole genome shotgun (WGS) entry which is preliminary data.</text>
</comment>
<keyword evidence="2" id="KW-1185">Reference proteome</keyword>
<proteinExistence type="predicted"/>
<protein>
    <submittedName>
        <fullName evidence="1">Uncharacterized protein</fullName>
    </submittedName>
</protein>
<dbReference type="AlphaFoldDB" id="A0AAD6S9M6"/>
<gene>
    <name evidence="1" type="ORF">C8F04DRAFT_1271035</name>
</gene>